<dbReference type="SUPFAM" id="SSF52518">
    <property type="entry name" value="Thiamin diphosphate-binding fold (THDP-binding)"/>
    <property type="match status" value="1"/>
</dbReference>
<dbReference type="EMBL" id="JAAGMN010004155">
    <property type="protein sequence ID" value="NEE12501.1"/>
    <property type="molecule type" value="Genomic_DNA"/>
</dbReference>
<dbReference type="PANTHER" id="PTHR43825">
    <property type="entry name" value="PYRUVATE DEHYDROGENASE E1 COMPONENT"/>
    <property type="match status" value="1"/>
</dbReference>
<feature type="non-terminal residue" evidence="2">
    <location>
        <position position="1"/>
    </location>
</feature>
<dbReference type="Gene3D" id="3.40.50.970">
    <property type="match status" value="1"/>
</dbReference>
<reference evidence="2" key="1">
    <citation type="submission" date="2020-01" db="EMBL/GenBank/DDBJ databases">
        <title>Insect and environment-associated Actinomycetes.</title>
        <authorList>
            <person name="Currrie C."/>
            <person name="Chevrette M."/>
            <person name="Carlson C."/>
            <person name="Stubbendieck R."/>
            <person name="Wendt-Pienkowski E."/>
        </authorList>
    </citation>
    <scope>NUCLEOTIDE SEQUENCE</scope>
    <source>
        <strain evidence="2">SID7499</strain>
    </source>
</reference>
<dbReference type="GO" id="GO:0000287">
    <property type="term" value="F:magnesium ion binding"/>
    <property type="evidence" value="ECO:0007669"/>
    <property type="project" value="UniProtKB-ARBA"/>
</dbReference>
<dbReference type="AlphaFoldDB" id="A0A6G3X436"/>
<feature type="non-terminal residue" evidence="2">
    <location>
        <position position="78"/>
    </location>
</feature>
<dbReference type="InterPro" id="IPR041621">
    <property type="entry name" value="PDH_E1_M"/>
</dbReference>
<organism evidence="2">
    <name type="scientific">Streptomyces sp. SID7499</name>
    <dbReference type="NCBI Taxonomy" id="2706086"/>
    <lineage>
        <taxon>Bacteria</taxon>
        <taxon>Bacillati</taxon>
        <taxon>Actinomycetota</taxon>
        <taxon>Actinomycetes</taxon>
        <taxon>Kitasatosporales</taxon>
        <taxon>Streptomycetaceae</taxon>
        <taxon>Streptomyces</taxon>
    </lineage>
</organism>
<evidence type="ECO:0000313" key="2">
    <source>
        <dbReference type="EMBL" id="NEE12501.1"/>
    </source>
</evidence>
<proteinExistence type="predicted"/>
<protein>
    <recommendedName>
        <fullName evidence="1">Pyruvate dehydrogenase E1 component middle domain-containing protein</fullName>
    </recommendedName>
</protein>
<feature type="domain" description="Pyruvate dehydrogenase E1 component middle" evidence="1">
    <location>
        <begin position="1"/>
        <end position="76"/>
    </location>
</feature>
<dbReference type="InterPro" id="IPR029061">
    <property type="entry name" value="THDP-binding"/>
</dbReference>
<name>A0A6G3X436_9ACTN</name>
<comment type="caution">
    <text evidence="2">The sequence shown here is derived from an EMBL/GenBank/DDBJ whole genome shotgun (WGS) entry which is preliminary data.</text>
</comment>
<dbReference type="PANTHER" id="PTHR43825:SF3">
    <property type="entry name" value="PYRUVATE DEHYDROGENASE E1 COMPONENT"/>
    <property type="match status" value="1"/>
</dbReference>
<dbReference type="InterPro" id="IPR051157">
    <property type="entry name" value="PDH/Transketolase"/>
</dbReference>
<dbReference type="Pfam" id="PF17831">
    <property type="entry name" value="PDH_E1_M"/>
    <property type="match status" value="1"/>
</dbReference>
<sequence>RWVPIVPDEARTFGMESLFPSAGIYSPLGQTYDPVDRDQLMYYKEAKDGQILNEGITEAGAMADFIAASTSYATHGEA</sequence>
<evidence type="ECO:0000259" key="1">
    <source>
        <dbReference type="Pfam" id="PF17831"/>
    </source>
</evidence>
<accession>A0A6G3X436</accession>
<gene>
    <name evidence="2" type="ORF">G3M58_39350</name>
</gene>